<gene>
    <name evidence="1" type="ORF">PGTUg99_028226</name>
</gene>
<organism evidence="1 2">
    <name type="scientific">Puccinia graminis f. sp. tritici</name>
    <dbReference type="NCBI Taxonomy" id="56615"/>
    <lineage>
        <taxon>Eukaryota</taxon>
        <taxon>Fungi</taxon>
        <taxon>Dikarya</taxon>
        <taxon>Basidiomycota</taxon>
        <taxon>Pucciniomycotina</taxon>
        <taxon>Pucciniomycetes</taxon>
        <taxon>Pucciniales</taxon>
        <taxon>Pucciniaceae</taxon>
        <taxon>Puccinia</taxon>
    </lineage>
</organism>
<protein>
    <submittedName>
        <fullName evidence="1">Uncharacterized protein</fullName>
    </submittedName>
</protein>
<comment type="caution">
    <text evidence="1">The sequence shown here is derived from an EMBL/GenBank/DDBJ whole genome shotgun (WGS) entry which is preliminary data.</text>
</comment>
<evidence type="ECO:0000313" key="2">
    <source>
        <dbReference type="Proteomes" id="UP000325313"/>
    </source>
</evidence>
<proteinExistence type="predicted"/>
<reference evidence="1 2" key="1">
    <citation type="submission" date="2019-05" db="EMBL/GenBank/DDBJ databases">
        <title>Emergence of the Ug99 lineage of the wheat stem rust pathogen through somatic hybridization.</title>
        <authorList>
            <person name="Li F."/>
            <person name="Upadhyaya N.M."/>
            <person name="Sperschneider J."/>
            <person name="Matny O."/>
            <person name="Nguyen-Phuc H."/>
            <person name="Mago R."/>
            <person name="Raley C."/>
            <person name="Miller M.E."/>
            <person name="Silverstein K.A.T."/>
            <person name="Henningsen E."/>
            <person name="Hirsch C.D."/>
            <person name="Visser B."/>
            <person name="Pretorius Z.A."/>
            <person name="Steffenson B.J."/>
            <person name="Schwessinger B."/>
            <person name="Dodds P.N."/>
            <person name="Figueroa M."/>
        </authorList>
    </citation>
    <scope>NUCLEOTIDE SEQUENCE [LARGE SCALE GENOMIC DNA]</scope>
    <source>
        <strain evidence="1 2">Ug99</strain>
    </source>
</reference>
<dbReference type="Proteomes" id="UP000325313">
    <property type="component" value="Unassembled WGS sequence"/>
</dbReference>
<name>A0A5B0QUC3_PUCGR</name>
<dbReference type="EMBL" id="VDEP01000270">
    <property type="protein sequence ID" value="KAA1116872.1"/>
    <property type="molecule type" value="Genomic_DNA"/>
</dbReference>
<dbReference type="AlphaFoldDB" id="A0A5B0QUC3"/>
<accession>A0A5B0QUC3</accession>
<evidence type="ECO:0000313" key="1">
    <source>
        <dbReference type="EMBL" id="KAA1116872.1"/>
    </source>
</evidence>
<sequence length="66" mass="7654">MYNNKNWEKSYSSPRHVQQQQFSLCKQVLPGSRSAELQRYNDVSSLFKPAHSHLITLIDTTTLDSK</sequence>